<evidence type="ECO:0000256" key="11">
    <source>
        <dbReference type="SAM" id="Phobius"/>
    </source>
</evidence>
<dbReference type="InterPro" id="IPR000157">
    <property type="entry name" value="TIR_dom"/>
</dbReference>
<evidence type="ECO:0000256" key="9">
    <source>
        <dbReference type="ARBA" id="ARBA00023170"/>
    </source>
</evidence>
<dbReference type="SMART" id="SM00365">
    <property type="entry name" value="LRR_SD22"/>
    <property type="match status" value="3"/>
</dbReference>
<name>A0A9P0C1E9_CHRIL</name>
<dbReference type="InterPro" id="IPR003591">
    <property type="entry name" value="Leu-rich_rpt_typical-subtyp"/>
</dbReference>
<keyword evidence="15" id="KW-1185">Reference proteome</keyword>
<dbReference type="OrthoDB" id="1421090at2759"/>
<sequence>MRFLLLLCLPLALALHCPPPCDCGVGDEQEFSCHAGQANVSITTRTNEYVNVECNGTNFTCSDLPVINQANNLTLPWLGVTNCSPTFLRCVSSVFQAPSVTAMTLAGASEGLTAEDLENMKELQSVMIKNSPEKTIPVDAIKILTNLRQLRITRSNIVLQSDAFINTPPFKFLELSSDKITYIPDSAFNGLSELTTLNIWGNNFSDVGENAFKGLYSLEEINLNTNHMKAIDEKAFAHTPRLKTVQFMGNVIEEIPTGLFKGQGNLENITIKLNFVPLTLQSQCFSNLTSLKNLILQQSYIRALPKDLLYTSSNIRSILLQHNEILALPEGIFRDQKSLEVLDLSFNKISELKSSVFAPLRQLKTLNLNRNHLEVLPESLFAGLRNLATVSIEENFLTTIYPSTFLGATALTTLTLTSNNLTLTNQYSDYLNFEISSPFSTLTKLRMLGLKDNKIETIFEDWRNALLNLEYLDLSWNRISSLERPDVQFVGYNVTVDLRNNNISSLDLNHASPPDLQSPLNSQPSSSILLDGNPFHCDCKLYRLAIRLRGGRPETAEPKFVVGNARCSSPLHLKGELFSKVSPSDLNCDLQEDKCPRECLSCVERPAFNDIDLNCIKIPNIFPVIDEFDKKNFSLKVQKISQFVGDLSLNLLNISNIGLEEIPFEPSSAIKVYDFSHNNLTRIPISFLKGISKLYLSGNPFKCDCWASNDISELQKSGLVQDLEQITCENGDRLQQVDIAALCSSLRAAVVASGVFITMVALLFVVALTVYKYSHEILIYIIDHGLFPCCFKDDLTDIDKEFDVFISFAHKDRKYLRDLLPKIENEFGQKTCLHYRDWYAGDLIPTQIERSVESSRKTLILMSQNFLESHYANMEFQAAHNLALKQGKTRVILILLEDVTKNEKLSDELKAYMSTNTYLTWDDPRFWERLQKALPRRMKKKFVLPEVFKKEIKSGLDVHLNSDGKLVNVAVKDV</sequence>
<organism evidence="14 15">
    <name type="scientific">Chrysodeixis includens</name>
    <name type="common">Soybean looper</name>
    <name type="synonym">Pseudoplusia includens</name>
    <dbReference type="NCBI Taxonomy" id="689277"/>
    <lineage>
        <taxon>Eukaryota</taxon>
        <taxon>Metazoa</taxon>
        <taxon>Ecdysozoa</taxon>
        <taxon>Arthropoda</taxon>
        <taxon>Hexapoda</taxon>
        <taxon>Insecta</taxon>
        <taxon>Pterygota</taxon>
        <taxon>Neoptera</taxon>
        <taxon>Endopterygota</taxon>
        <taxon>Lepidoptera</taxon>
        <taxon>Glossata</taxon>
        <taxon>Ditrysia</taxon>
        <taxon>Noctuoidea</taxon>
        <taxon>Noctuidae</taxon>
        <taxon>Plusiinae</taxon>
        <taxon>Chrysodeixis</taxon>
    </lineage>
</organism>
<evidence type="ECO:0000256" key="4">
    <source>
        <dbReference type="ARBA" id="ARBA00022692"/>
    </source>
</evidence>
<keyword evidence="9" id="KW-0675">Receptor</keyword>
<feature type="chain" id="PRO_5040278592" description="TIR domain-containing protein" evidence="12">
    <location>
        <begin position="24"/>
        <end position="974"/>
    </location>
</feature>
<dbReference type="PRINTS" id="PR01537">
    <property type="entry name" value="INTRLKN1R1F"/>
</dbReference>
<dbReference type="PANTHER" id="PTHR24365:SF541">
    <property type="entry name" value="PROTEIN TOLL-RELATED"/>
    <property type="match status" value="1"/>
</dbReference>
<dbReference type="InterPro" id="IPR000483">
    <property type="entry name" value="Cys-rich_flank_reg_C"/>
</dbReference>
<evidence type="ECO:0000256" key="7">
    <source>
        <dbReference type="ARBA" id="ARBA00022989"/>
    </source>
</evidence>
<evidence type="ECO:0000256" key="6">
    <source>
        <dbReference type="ARBA" id="ARBA00022737"/>
    </source>
</evidence>
<dbReference type="SUPFAM" id="SSF52200">
    <property type="entry name" value="Toll/Interleukin receptor TIR domain"/>
    <property type="match status" value="1"/>
</dbReference>
<feature type="domain" description="TIR" evidence="13">
    <location>
        <begin position="800"/>
        <end position="934"/>
    </location>
</feature>
<dbReference type="Pfam" id="PF13855">
    <property type="entry name" value="LRR_8"/>
    <property type="match status" value="1"/>
</dbReference>
<evidence type="ECO:0000256" key="10">
    <source>
        <dbReference type="ARBA" id="ARBA00023180"/>
    </source>
</evidence>
<feature type="signal peptide" evidence="12">
    <location>
        <begin position="1"/>
        <end position="23"/>
    </location>
</feature>
<evidence type="ECO:0000256" key="2">
    <source>
        <dbReference type="ARBA" id="ARBA00009634"/>
    </source>
</evidence>
<dbReference type="InterPro" id="IPR001611">
    <property type="entry name" value="Leu-rich_rpt"/>
</dbReference>
<gene>
    <name evidence="14" type="ORF">CINC_LOCUS10104</name>
</gene>
<evidence type="ECO:0000256" key="8">
    <source>
        <dbReference type="ARBA" id="ARBA00023136"/>
    </source>
</evidence>
<keyword evidence="6" id="KW-0677">Repeat</keyword>
<dbReference type="PROSITE" id="PS50104">
    <property type="entry name" value="TIR"/>
    <property type="match status" value="1"/>
</dbReference>
<dbReference type="Pfam" id="PF00560">
    <property type="entry name" value="LRR_1"/>
    <property type="match status" value="1"/>
</dbReference>
<dbReference type="Proteomes" id="UP001154114">
    <property type="component" value="Chromosome 31"/>
</dbReference>
<keyword evidence="8 11" id="KW-0472">Membrane</keyword>
<dbReference type="SMART" id="SM00082">
    <property type="entry name" value="LRRCT"/>
    <property type="match status" value="2"/>
</dbReference>
<evidence type="ECO:0000256" key="3">
    <source>
        <dbReference type="ARBA" id="ARBA00022614"/>
    </source>
</evidence>
<dbReference type="InterPro" id="IPR035897">
    <property type="entry name" value="Toll_tir_struct_dom_sf"/>
</dbReference>
<evidence type="ECO:0000313" key="15">
    <source>
        <dbReference type="Proteomes" id="UP001154114"/>
    </source>
</evidence>
<accession>A0A9P0C1E9</accession>
<dbReference type="SMART" id="SM00255">
    <property type="entry name" value="TIR"/>
    <property type="match status" value="1"/>
</dbReference>
<evidence type="ECO:0000256" key="12">
    <source>
        <dbReference type="SAM" id="SignalP"/>
    </source>
</evidence>
<dbReference type="PANTHER" id="PTHR24365">
    <property type="entry name" value="TOLL-LIKE RECEPTOR"/>
    <property type="match status" value="1"/>
</dbReference>
<keyword evidence="3" id="KW-0433">Leucine-rich repeat</keyword>
<evidence type="ECO:0000313" key="14">
    <source>
        <dbReference type="EMBL" id="CAH0602475.1"/>
    </source>
</evidence>
<dbReference type="AlphaFoldDB" id="A0A9P0C1E9"/>
<dbReference type="FunFam" id="3.80.10.10:FF:001164">
    <property type="entry name" value="GH01279p"/>
    <property type="match status" value="1"/>
</dbReference>
<protein>
    <recommendedName>
        <fullName evidence="13">TIR domain-containing protein</fullName>
    </recommendedName>
</protein>
<keyword evidence="10" id="KW-0325">Glycoprotein</keyword>
<dbReference type="PROSITE" id="PS51450">
    <property type="entry name" value="LRR"/>
    <property type="match status" value="3"/>
</dbReference>
<proteinExistence type="inferred from homology"/>
<dbReference type="GO" id="GO:0005886">
    <property type="term" value="C:plasma membrane"/>
    <property type="evidence" value="ECO:0007669"/>
    <property type="project" value="TreeGrafter"/>
</dbReference>
<feature type="transmembrane region" description="Helical" evidence="11">
    <location>
        <begin position="748"/>
        <end position="771"/>
    </location>
</feature>
<dbReference type="EMBL" id="LR824034">
    <property type="protein sequence ID" value="CAH0602475.1"/>
    <property type="molecule type" value="Genomic_DNA"/>
</dbReference>
<dbReference type="SUPFAM" id="SSF52047">
    <property type="entry name" value="RNI-like"/>
    <property type="match status" value="2"/>
</dbReference>
<dbReference type="Gene3D" id="3.80.10.10">
    <property type="entry name" value="Ribonuclease Inhibitor"/>
    <property type="match status" value="3"/>
</dbReference>
<reference evidence="14" key="1">
    <citation type="submission" date="2021-12" db="EMBL/GenBank/DDBJ databases">
        <authorList>
            <person name="King R."/>
        </authorList>
    </citation>
    <scope>NUCLEOTIDE SEQUENCE</scope>
</reference>
<dbReference type="Pfam" id="PF13676">
    <property type="entry name" value="TIR_2"/>
    <property type="match status" value="1"/>
</dbReference>
<comment type="subcellular location">
    <subcellularLocation>
        <location evidence="1">Membrane</location>
        <topology evidence="1">Single-pass type I membrane protein</topology>
    </subcellularLocation>
</comment>
<evidence type="ECO:0000259" key="13">
    <source>
        <dbReference type="PROSITE" id="PS50104"/>
    </source>
</evidence>
<evidence type="ECO:0000256" key="1">
    <source>
        <dbReference type="ARBA" id="ARBA00004479"/>
    </source>
</evidence>
<keyword evidence="7 11" id="KW-1133">Transmembrane helix</keyword>
<dbReference type="SMART" id="SM00369">
    <property type="entry name" value="LRR_TYP"/>
    <property type="match status" value="9"/>
</dbReference>
<dbReference type="GO" id="GO:0007165">
    <property type="term" value="P:signal transduction"/>
    <property type="evidence" value="ECO:0007669"/>
    <property type="project" value="InterPro"/>
</dbReference>
<evidence type="ECO:0000256" key="5">
    <source>
        <dbReference type="ARBA" id="ARBA00022729"/>
    </source>
</evidence>
<dbReference type="InterPro" id="IPR032675">
    <property type="entry name" value="LRR_dom_sf"/>
</dbReference>
<dbReference type="Gene3D" id="3.40.50.10140">
    <property type="entry name" value="Toll/interleukin-1 receptor homology (TIR) domain"/>
    <property type="match status" value="1"/>
</dbReference>
<dbReference type="Pfam" id="PF13306">
    <property type="entry name" value="LRR_5"/>
    <property type="match status" value="1"/>
</dbReference>
<keyword evidence="4 11" id="KW-0812">Transmembrane</keyword>
<dbReference type="InterPro" id="IPR026906">
    <property type="entry name" value="LRR_5"/>
</dbReference>
<dbReference type="GO" id="GO:0038023">
    <property type="term" value="F:signaling receptor activity"/>
    <property type="evidence" value="ECO:0007669"/>
    <property type="project" value="TreeGrafter"/>
</dbReference>
<comment type="similarity">
    <text evidence="2">Belongs to the Toll-like receptor family.</text>
</comment>
<keyword evidence="5 12" id="KW-0732">Signal</keyword>